<evidence type="ECO:0000313" key="3">
    <source>
        <dbReference type="Proteomes" id="UP000051450"/>
    </source>
</evidence>
<dbReference type="Proteomes" id="UP000051450">
    <property type="component" value="Unassembled WGS sequence"/>
</dbReference>
<dbReference type="GeneID" id="83549361"/>
<dbReference type="PROSITE" id="PS51097">
    <property type="entry name" value="PTS_EIIA_TYPE_5"/>
    <property type="match status" value="1"/>
</dbReference>
<protein>
    <recommendedName>
        <fullName evidence="4">PTS system, glucitol/sorbitol-specific IIA component</fullName>
    </recommendedName>
</protein>
<dbReference type="InterPro" id="IPR036665">
    <property type="entry name" value="PTS_IIA_glucitol/sorbitol_sf"/>
</dbReference>
<sequence length="117" mass="12985">MTTAKIEEIGKDAISKKEPIVILFNESATDDLRQVSVIQSFEEGKEIVSPKTGDELVIDDQTFKIDFAGELVSSNFESVGHATLFFMEVPEHPQPNGIYLTPHVLPTFKVGSTIIYK</sequence>
<dbReference type="PATRIC" id="fig|1423719.4.peg.1518"/>
<evidence type="ECO:0008006" key="4">
    <source>
        <dbReference type="Google" id="ProtNLM"/>
    </source>
</evidence>
<dbReference type="GO" id="GO:0009401">
    <property type="term" value="P:phosphoenolpyruvate-dependent sugar phosphotransferase system"/>
    <property type="evidence" value="ECO:0007669"/>
    <property type="project" value="InterPro"/>
</dbReference>
<name>A0A0R1HG19_9LACO</name>
<dbReference type="AlphaFoldDB" id="A0A0R1HG19"/>
<dbReference type="RefSeq" id="WP_057974543.1">
    <property type="nucleotide sequence ID" value="NZ_AZDI01000009.1"/>
</dbReference>
<evidence type="ECO:0000313" key="2">
    <source>
        <dbReference type="EMBL" id="KRK45374.1"/>
    </source>
</evidence>
<dbReference type="SUPFAM" id="SSF141530">
    <property type="entry name" value="PTSIIA/GutA-like"/>
    <property type="match status" value="1"/>
</dbReference>
<keyword evidence="3" id="KW-1185">Reference proteome</keyword>
<dbReference type="STRING" id="1423719.FC66_GL001491"/>
<dbReference type="GO" id="GO:0005737">
    <property type="term" value="C:cytoplasm"/>
    <property type="evidence" value="ECO:0007669"/>
    <property type="project" value="InterPro"/>
</dbReference>
<gene>
    <name evidence="2" type="ORF">FC66_GL001491</name>
</gene>
<reference evidence="2 3" key="1">
    <citation type="journal article" date="2015" name="Genome Announc.">
        <title>Expanding the biotechnology potential of lactobacilli through comparative genomics of 213 strains and associated genera.</title>
        <authorList>
            <person name="Sun Z."/>
            <person name="Harris H.M."/>
            <person name="McCann A."/>
            <person name="Guo C."/>
            <person name="Argimon S."/>
            <person name="Zhang W."/>
            <person name="Yang X."/>
            <person name="Jeffery I.B."/>
            <person name="Cooney J.C."/>
            <person name="Kagawa T.F."/>
            <person name="Liu W."/>
            <person name="Song Y."/>
            <person name="Salvetti E."/>
            <person name="Wrobel A."/>
            <person name="Rasinkangas P."/>
            <person name="Parkhill J."/>
            <person name="Rea M.C."/>
            <person name="O'Sullivan O."/>
            <person name="Ritari J."/>
            <person name="Douillard F.P."/>
            <person name="Paul Ross R."/>
            <person name="Yang R."/>
            <person name="Briner A.E."/>
            <person name="Felis G.E."/>
            <person name="de Vos W.M."/>
            <person name="Barrangou R."/>
            <person name="Klaenhammer T.R."/>
            <person name="Caufield P.W."/>
            <person name="Cui Y."/>
            <person name="Zhang H."/>
            <person name="O'Toole P.W."/>
        </authorList>
    </citation>
    <scope>NUCLEOTIDE SEQUENCE [LARGE SCALE GENOMIC DNA]</scope>
    <source>
        <strain evidence="2 3">DSM 15638</strain>
    </source>
</reference>
<proteinExistence type="predicted"/>
<dbReference type="PANTHER" id="PTHR40398">
    <property type="entry name" value="PTS SYSTEM GLUCITOL/SORBITOL-SPECIFIC EIIA COMPONENT"/>
    <property type="match status" value="1"/>
</dbReference>
<dbReference type="GO" id="GO:0016301">
    <property type="term" value="F:kinase activity"/>
    <property type="evidence" value="ECO:0007669"/>
    <property type="project" value="TreeGrafter"/>
</dbReference>
<dbReference type="EMBL" id="AZDI01000009">
    <property type="protein sequence ID" value="KRK45374.1"/>
    <property type="molecule type" value="Genomic_DNA"/>
</dbReference>
<organism evidence="2 3">
    <name type="scientific">Dellaglioa algida DSM 15638</name>
    <dbReference type="NCBI Taxonomy" id="1423719"/>
    <lineage>
        <taxon>Bacteria</taxon>
        <taxon>Bacillati</taxon>
        <taxon>Bacillota</taxon>
        <taxon>Bacilli</taxon>
        <taxon>Lactobacillales</taxon>
        <taxon>Lactobacillaceae</taxon>
        <taxon>Dellaglioa</taxon>
    </lineage>
</organism>
<comment type="caution">
    <text evidence="2">The sequence shown here is derived from an EMBL/GenBank/DDBJ whole genome shotgun (WGS) entry which is preliminary data.</text>
</comment>
<dbReference type="Gene3D" id="2.40.33.40">
    <property type="entry name" value="Phosphotransferase system, glucitol/sorbitol-specific IIA component"/>
    <property type="match status" value="1"/>
</dbReference>
<dbReference type="GO" id="GO:0008982">
    <property type="term" value="F:protein-N(PI)-phosphohistidine-sugar phosphotransferase activity"/>
    <property type="evidence" value="ECO:0007669"/>
    <property type="project" value="InterPro"/>
</dbReference>
<dbReference type="Pfam" id="PF03829">
    <property type="entry name" value="PTSIIA_gutA"/>
    <property type="match status" value="1"/>
</dbReference>
<dbReference type="OrthoDB" id="7065254at2"/>
<comment type="caution">
    <text evidence="1">Lacks conserved residue(s) required for the propagation of feature annotation.</text>
</comment>
<evidence type="ECO:0000256" key="1">
    <source>
        <dbReference type="PROSITE-ProRule" id="PRU00420"/>
    </source>
</evidence>
<accession>A0A0R1HG19</accession>
<dbReference type="PANTHER" id="PTHR40398:SF1">
    <property type="entry name" value="PTS SYSTEM GLUCITOL_SORBITOL-SPECIFIC EIIA COMPONENT"/>
    <property type="match status" value="1"/>
</dbReference>
<dbReference type="InterPro" id="IPR004716">
    <property type="entry name" value="PTS_IIA_glucitol/sorbitol-sp"/>
</dbReference>